<comment type="caution">
    <text evidence="1">The sequence shown here is derived from an EMBL/GenBank/DDBJ whole genome shotgun (WGS) entry which is preliminary data.</text>
</comment>
<dbReference type="AlphaFoldDB" id="A0A328AGM4"/>
<sequence>MSEALAHTAAHPALVSRPVLRADEPASYLMLNPQGQAAWTTDPVTATSFASMREAMRAAMRLPSNLRAFGLLRDVEVALSKPH</sequence>
<keyword evidence="2" id="KW-1185">Reference proteome</keyword>
<gene>
    <name evidence="1" type="ORF">DJ017_05485</name>
</gene>
<name>A0A328AGM4_9CAUL</name>
<evidence type="ECO:0000313" key="1">
    <source>
        <dbReference type="EMBL" id="RAK54013.1"/>
    </source>
</evidence>
<protein>
    <submittedName>
        <fullName evidence="1">Uncharacterized protein</fullName>
    </submittedName>
</protein>
<dbReference type="Proteomes" id="UP000249254">
    <property type="component" value="Unassembled WGS sequence"/>
</dbReference>
<organism evidence="1 2">
    <name type="scientific">Phenylobacterium soli</name>
    <dbReference type="NCBI Taxonomy" id="2170551"/>
    <lineage>
        <taxon>Bacteria</taxon>
        <taxon>Pseudomonadati</taxon>
        <taxon>Pseudomonadota</taxon>
        <taxon>Alphaproteobacteria</taxon>
        <taxon>Caulobacterales</taxon>
        <taxon>Caulobacteraceae</taxon>
        <taxon>Phenylobacterium</taxon>
    </lineage>
</organism>
<evidence type="ECO:0000313" key="2">
    <source>
        <dbReference type="Proteomes" id="UP000249254"/>
    </source>
</evidence>
<reference evidence="2" key="1">
    <citation type="submission" date="2018-05" db="EMBL/GenBank/DDBJ databases">
        <authorList>
            <person name="Li X."/>
        </authorList>
    </citation>
    <scope>NUCLEOTIDE SEQUENCE [LARGE SCALE GENOMIC DNA]</scope>
    <source>
        <strain evidence="2">LX32</strain>
    </source>
</reference>
<dbReference type="RefSeq" id="WP_111527764.1">
    <property type="nucleotide sequence ID" value="NZ_JBHRSG010000002.1"/>
</dbReference>
<accession>A0A328AGM4</accession>
<dbReference type="EMBL" id="QFYQ01000001">
    <property type="protein sequence ID" value="RAK54013.1"/>
    <property type="molecule type" value="Genomic_DNA"/>
</dbReference>
<proteinExistence type="predicted"/>